<feature type="domain" description="Serine aminopeptidase S33" evidence="1">
    <location>
        <begin position="22"/>
        <end position="265"/>
    </location>
</feature>
<dbReference type="OrthoDB" id="10249433at2759"/>
<dbReference type="PANTHER" id="PTHR11614">
    <property type="entry name" value="PHOSPHOLIPASE-RELATED"/>
    <property type="match status" value="1"/>
</dbReference>
<dbReference type="Gene3D" id="3.40.50.1820">
    <property type="entry name" value="alpha/beta hydrolase"/>
    <property type="match status" value="1"/>
</dbReference>
<dbReference type="GO" id="GO:0047372">
    <property type="term" value="F:monoacylglycerol lipase activity"/>
    <property type="evidence" value="ECO:0007669"/>
    <property type="project" value="EnsemblFungi"/>
</dbReference>
<evidence type="ECO:0000313" key="2">
    <source>
        <dbReference type="EMBL" id="ODV91288.1"/>
    </source>
</evidence>
<dbReference type="InterPro" id="IPR000073">
    <property type="entry name" value="AB_hydrolase_1"/>
</dbReference>
<evidence type="ECO:0000313" key="3">
    <source>
        <dbReference type="Proteomes" id="UP000095023"/>
    </source>
</evidence>
<proteinExistence type="predicted"/>
<dbReference type="GO" id="GO:0006641">
    <property type="term" value="P:triglyceride metabolic process"/>
    <property type="evidence" value="ECO:0007669"/>
    <property type="project" value="EnsemblFungi"/>
</dbReference>
<dbReference type="PRINTS" id="PR00111">
    <property type="entry name" value="ABHYDROLASE"/>
</dbReference>
<dbReference type="SUPFAM" id="SSF53474">
    <property type="entry name" value="alpha/beta-Hydrolases"/>
    <property type="match status" value="1"/>
</dbReference>
<accession>A0A1E4THZ3</accession>
<reference evidence="3" key="1">
    <citation type="submission" date="2016-02" db="EMBL/GenBank/DDBJ databases">
        <title>Comparative genomics of biotechnologically important yeasts.</title>
        <authorList>
            <consortium name="DOE Joint Genome Institute"/>
            <person name="Riley R."/>
            <person name="Haridas S."/>
            <person name="Wolfe K.H."/>
            <person name="Lopes M.R."/>
            <person name="Hittinger C.T."/>
            <person name="Goker M."/>
            <person name="Salamov A."/>
            <person name="Wisecaver J."/>
            <person name="Long T.M."/>
            <person name="Aerts A.L."/>
            <person name="Barry K."/>
            <person name="Choi C."/>
            <person name="Clum A."/>
            <person name="Coughlan A.Y."/>
            <person name="Deshpande S."/>
            <person name="Douglass A.P."/>
            <person name="Hanson S.J."/>
            <person name="Klenk H.-P."/>
            <person name="Labutti K."/>
            <person name="Lapidus A."/>
            <person name="Lindquist E."/>
            <person name="Lipzen A."/>
            <person name="Meier-Kolthoff J.P."/>
            <person name="Ohm R.A."/>
            <person name="Otillar R.P."/>
            <person name="Pangilinan J."/>
            <person name="Peng Y."/>
            <person name="Rokas A."/>
            <person name="Rosa C.A."/>
            <person name="Scheuner C."/>
            <person name="Sibirny A.A."/>
            <person name="Slot J.C."/>
            <person name="Stielow J.B."/>
            <person name="Sun H."/>
            <person name="Kurtzman C.P."/>
            <person name="Blackwell M."/>
            <person name="Jeffries T.W."/>
            <person name="Grigoriev I.V."/>
        </authorList>
    </citation>
    <scope>NUCLEOTIDE SEQUENCE [LARGE SCALE GENOMIC DNA]</scope>
    <source>
        <strain evidence="3">NRRL Y-17796</strain>
    </source>
</reference>
<dbReference type="AlphaFoldDB" id="A0A1E4THZ3"/>
<organism evidence="2 3">
    <name type="scientific">Tortispora caseinolytica NRRL Y-17796</name>
    <dbReference type="NCBI Taxonomy" id="767744"/>
    <lineage>
        <taxon>Eukaryota</taxon>
        <taxon>Fungi</taxon>
        <taxon>Dikarya</taxon>
        <taxon>Ascomycota</taxon>
        <taxon>Saccharomycotina</taxon>
        <taxon>Trigonopsidomycetes</taxon>
        <taxon>Trigonopsidales</taxon>
        <taxon>Trigonopsidaceae</taxon>
        <taxon>Tortispora</taxon>
    </lineage>
</organism>
<dbReference type="GO" id="GO:0016020">
    <property type="term" value="C:membrane"/>
    <property type="evidence" value="ECO:0007669"/>
    <property type="project" value="EnsemblFungi"/>
</dbReference>
<dbReference type="GO" id="GO:0005811">
    <property type="term" value="C:lipid droplet"/>
    <property type="evidence" value="ECO:0007669"/>
    <property type="project" value="EnsemblFungi"/>
</dbReference>
<name>A0A1E4THZ3_9ASCO</name>
<dbReference type="InterPro" id="IPR029058">
    <property type="entry name" value="AB_hydrolase_fold"/>
</dbReference>
<dbReference type="InterPro" id="IPR051044">
    <property type="entry name" value="MAG_DAG_Lipase"/>
</dbReference>
<gene>
    <name evidence="2" type="ORF">CANCADRAFT_26096</name>
</gene>
<keyword evidence="3" id="KW-1185">Reference proteome</keyword>
<dbReference type="InterPro" id="IPR022742">
    <property type="entry name" value="Hydrolase_4"/>
</dbReference>
<sequence>MTTTWIESDGLPLYVRAWLAENEKAVVLRIHGFGETCDKYTVLAERFNAQGISVVSFDQRGAGHTAKSKSDIGLTGEQFVYKDLDVVLENTMETHKCPIFLMGHSMGGGIVLNYAVVGKHRNELAGIIASAPLITLSPETNPNFLLRAILPFLARLLPNYKQDTSLNINYVSHDKEAVASIIADPYCSTVCSARQMNDMINRGAKLLNPDFLSRSADIPTFVFHGTEDKINWFNSSKKYVDLLPAKDKTFLPVQGAYHDIDLETDEYRLPTEKATIDWILHHLTS</sequence>
<dbReference type="Pfam" id="PF12146">
    <property type="entry name" value="Hydrolase_4"/>
    <property type="match status" value="1"/>
</dbReference>
<protein>
    <recommendedName>
        <fullName evidence="1">Serine aminopeptidase S33 domain-containing protein</fullName>
    </recommendedName>
</protein>
<dbReference type="Proteomes" id="UP000095023">
    <property type="component" value="Unassembled WGS sequence"/>
</dbReference>
<dbReference type="EMBL" id="KV453842">
    <property type="protein sequence ID" value="ODV91288.1"/>
    <property type="molecule type" value="Genomic_DNA"/>
</dbReference>
<evidence type="ECO:0000259" key="1">
    <source>
        <dbReference type="Pfam" id="PF12146"/>
    </source>
</evidence>